<dbReference type="PANTHER" id="PTHR24213">
    <property type="entry name" value="ACTIN-BINDING LIM PROTEIN"/>
    <property type="match status" value="1"/>
</dbReference>
<dbReference type="InterPro" id="IPR051618">
    <property type="entry name" value="Actin-binding_LIM"/>
</dbReference>
<feature type="region of interest" description="Disordered" evidence="5">
    <location>
        <begin position="595"/>
        <end position="641"/>
    </location>
</feature>
<sequence length="998" mass="108834">MGKVSCVICNKRCRGTVLKIEDHYLHKLCFKCHKCEKALDEKNFQFRDKCLYCPEDYQQEYSTKCAACGNSVEGEVVTALGSTFHTLCLRCFSCNDIERSLHSAIVAPPYGHDGGQGVLATPIRTLQNRPYLVISTTSTAGEDRTISSGEKTMALNNRFYCEKCVPPQIAREDSTGVEEAISNPPEKWTSSSSSAPPTQDLSVDPREKSPPKVKIPKSSSLPRRLGGLFRFKKSRSQTLQPTAPSTRVEESTSKNTTLANGTDALTVNVGEVDMASTDSGIEKKFDHSQSPTYSLYSGDETVLAKQQDMQATPMESYPATHSTSGTPAVPYSLDAALATPSMVNTLSGDASTLLFGSVRRICPPGVDYGHQYPVSYLRLAEQGYTAVTSSDLLSSTSPLSVTTTPASIRRPPPSASASSTQRLSRRDMLSTHHAQTRTLPTSSVDPTSRQSGGFDDHRYNAQVFGEVDGARPEKDRYTRYRQLSPAANSMGRALSSGGSVGAPPNFIACKSQTYSSYSTPNVNSRRAETMMQSPPRVGRSMSPEAALLAQTEARRLAAYPGAKIPDADSEPAIDRYDWPAPPSPAVVMIDRRREKAMKSGTLPDARTITKSEESSSDTRTLSPGTVRSLSPEKDLPLTSVESKINTLKRTTGNSGMSAAVAQYVEEEEKRRKNSSPDLDPISASRSPSANFEPPYSTRYANHRFASPSRSTLRREEMRDGLTATRDHLSTSPIIPRPGYTSGILSSRPVSLPRGVNGVTSTTTLAPWSSSLSPAQRKIYASNTSRTLPVNAAPGPLSDPRNGGFSLTTSGLSMNGVAGTTEVKQTQLLVTLATIQDNHRARSTTLTGGLPPPSISGLRPVGPRSYKYLGGTSFELSRGRPTTAAVINTTNGWRTARTASENARSNARGGSNPLLDDEYPDVQSWLRPTKSQQCQEHKVYSYDQLKVSSDANLKGVDGRHREEYLSREEFERLFKMPKTAFQRLPEWKKSDLKRRLDLY</sequence>
<evidence type="ECO:0000256" key="4">
    <source>
        <dbReference type="PROSITE-ProRule" id="PRU00125"/>
    </source>
</evidence>
<dbReference type="EMBL" id="JAKROA010000002">
    <property type="protein sequence ID" value="KAL5110592.1"/>
    <property type="molecule type" value="Genomic_DNA"/>
</dbReference>
<dbReference type="SMART" id="SM00153">
    <property type="entry name" value="VHP"/>
    <property type="match status" value="1"/>
</dbReference>
<keyword evidence="1 4" id="KW-0479">Metal-binding</keyword>
<dbReference type="InterPro" id="IPR001781">
    <property type="entry name" value="Znf_LIM"/>
</dbReference>
<feature type="domain" description="HP" evidence="7">
    <location>
        <begin position="933"/>
        <end position="998"/>
    </location>
</feature>
<comment type="caution">
    <text evidence="8">The sequence shown here is derived from an EMBL/GenBank/DDBJ whole genome shotgun (WGS) entry which is preliminary data.</text>
</comment>
<dbReference type="PANTHER" id="PTHR24213:SF17">
    <property type="entry name" value="DEMATIN"/>
    <property type="match status" value="1"/>
</dbReference>
<keyword evidence="3 4" id="KW-0440">LIM domain</keyword>
<dbReference type="Gene3D" id="2.10.110.10">
    <property type="entry name" value="Cysteine Rich Protein"/>
    <property type="match status" value="2"/>
</dbReference>
<dbReference type="InterPro" id="IPR003128">
    <property type="entry name" value="Villin_headpiece"/>
</dbReference>
<feature type="compositionally biased region" description="Polar residues" evidence="5">
    <location>
        <begin position="188"/>
        <end position="201"/>
    </location>
</feature>
<reference evidence="8 9" key="1">
    <citation type="journal article" date="2022" name="Front. Cell. Infect. Microbiol.">
        <title>The Genomes of Two Strains of Taenia crassiceps the Animal Model for the Study of Human Cysticercosis.</title>
        <authorList>
            <person name="Bobes R.J."/>
            <person name="Estrada K."/>
            <person name="Rios-Valencia D.G."/>
            <person name="Calderon-Gallegos A."/>
            <person name="de la Torre P."/>
            <person name="Carrero J.C."/>
            <person name="Sanchez-Flores A."/>
            <person name="Laclette J.P."/>
        </authorList>
    </citation>
    <scope>NUCLEOTIDE SEQUENCE [LARGE SCALE GENOMIC DNA]</scope>
    <source>
        <strain evidence="8">WFUcys</strain>
    </source>
</reference>
<feature type="domain" description="LIM zinc-binding" evidence="6">
    <location>
        <begin position="4"/>
        <end position="63"/>
    </location>
</feature>
<keyword evidence="9" id="KW-1185">Reference proteome</keyword>
<evidence type="ECO:0000259" key="6">
    <source>
        <dbReference type="PROSITE" id="PS50023"/>
    </source>
</evidence>
<feature type="region of interest" description="Disordered" evidence="5">
    <location>
        <begin position="389"/>
        <end position="475"/>
    </location>
</feature>
<dbReference type="SUPFAM" id="SSF47050">
    <property type="entry name" value="VHP, Villin headpiece domain"/>
    <property type="match status" value="1"/>
</dbReference>
<gene>
    <name evidence="8" type="ORF">TcWFU_006986</name>
</gene>
<feature type="compositionally biased region" description="Polar residues" evidence="5">
    <location>
        <begin position="236"/>
        <end position="245"/>
    </location>
</feature>
<dbReference type="PROSITE" id="PS50023">
    <property type="entry name" value="LIM_DOMAIN_2"/>
    <property type="match status" value="1"/>
</dbReference>
<feature type="compositionally biased region" description="Polar residues" evidence="5">
    <location>
        <begin position="432"/>
        <end position="451"/>
    </location>
</feature>
<feature type="compositionally biased region" description="Polar residues" evidence="5">
    <location>
        <begin position="895"/>
        <end position="908"/>
    </location>
</feature>
<dbReference type="SMART" id="SM00132">
    <property type="entry name" value="LIM"/>
    <property type="match status" value="2"/>
</dbReference>
<dbReference type="InterPro" id="IPR036886">
    <property type="entry name" value="Villin_headpiece_dom_sf"/>
</dbReference>
<dbReference type="Pfam" id="PF02209">
    <property type="entry name" value="VHP"/>
    <property type="match status" value="1"/>
</dbReference>
<feature type="region of interest" description="Disordered" evidence="5">
    <location>
        <begin position="663"/>
        <end position="716"/>
    </location>
</feature>
<evidence type="ECO:0000256" key="2">
    <source>
        <dbReference type="ARBA" id="ARBA00022833"/>
    </source>
</evidence>
<organism evidence="8 9">
    <name type="scientific">Taenia crassiceps</name>
    <dbReference type="NCBI Taxonomy" id="6207"/>
    <lineage>
        <taxon>Eukaryota</taxon>
        <taxon>Metazoa</taxon>
        <taxon>Spiralia</taxon>
        <taxon>Lophotrochozoa</taxon>
        <taxon>Platyhelminthes</taxon>
        <taxon>Cestoda</taxon>
        <taxon>Eucestoda</taxon>
        <taxon>Cyclophyllidea</taxon>
        <taxon>Taeniidae</taxon>
        <taxon>Taenia</taxon>
    </lineage>
</organism>
<dbReference type="Gene3D" id="1.10.950.10">
    <property type="entry name" value="Villin headpiece domain"/>
    <property type="match status" value="1"/>
</dbReference>
<feature type="region of interest" description="Disordered" evidence="5">
    <location>
        <begin position="842"/>
        <end position="861"/>
    </location>
</feature>
<feature type="compositionally biased region" description="Polar residues" evidence="5">
    <location>
        <begin position="617"/>
        <end position="628"/>
    </location>
</feature>
<evidence type="ECO:0000256" key="5">
    <source>
        <dbReference type="SAM" id="MobiDB-lite"/>
    </source>
</evidence>
<feature type="compositionally biased region" description="Low complexity" evidence="5">
    <location>
        <begin position="389"/>
        <end position="420"/>
    </location>
</feature>
<dbReference type="SUPFAM" id="SSF57716">
    <property type="entry name" value="Glucocorticoid receptor-like (DNA-binding domain)"/>
    <property type="match status" value="1"/>
</dbReference>
<evidence type="ECO:0000256" key="3">
    <source>
        <dbReference type="ARBA" id="ARBA00023038"/>
    </source>
</evidence>
<name>A0ABR4QLR4_9CEST</name>
<protein>
    <submittedName>
        <fullName evidence="8">Actin-binding LIM protein 1</fullName>
    </submittedName>
</protein>
<keyword evidence="2 4" id="KW-0862">Zinc</keyword>
<feature type="region of interest" description="Disordered" evidence="5">
    <location>
        <begin position="173"/>
        <end position="254"/>
    </location>
</feature>
<accession>A0ABR4QLR4</accession>
<evidence type="ECO:0000313" key="8">
    <source>
        <dbReference type="EMBL" id="KAL5110592.1"/>
    </source>
</evidence>
<evidence type="ECO:0000313" key="9">
    <source>
        <dbReference type="Proteomes" id="UP001651158"/>
    </source>
</evidence>
<evidence type="ECO:0000259" key="7">
    <source>
        <dbReference type="PROSITE" id="PS51089"/>
    </source>
</evidence>
<dbReference type="PROSITE" id="PS51089">
    <property type="entry name" value="HP"/>
    <property type="match status" value="1"/>
</dbReference>
<proteinExistence type="predicted"/>
<feature type="region of interest" description="Disordered" evidence="5">
    <location>
        <begin position="895"/>
        <end position="915"/>
    </location>
</feature>
<dbReference type="Proteomes" id="UP001651158">
    <property type="component" value="Unassembled WGS sequence"/>
</dbReference>
<evidence type="ECO:0000256" key="1">
    <source>
        <dbReference type="ARBA" id="ARBA00022723"/>
    </source>
</evidence>
<dbReference type="Pfam" id="PF00412">
    <property type="entry name" value="LIM"/>
    <property type="match status" value="1"/>
</dbReference>